<dbReference type="EMBL" id="CM046392">
    <property type="protein sequence ID" value="KAI8557234.1"/>
    <property type="molecule type" value="Genomic_DNA"/>
</dbReference>
<keyword evidence="2" id="KW-1185">Reference proteome</keyword>
<reference evidence="1" key="1">
    <citation type="submission" date="2022-02" db="EMBL/GenBank/DDBJ databases">
        <title>Plant Genome Project.</title>
        <authorList>
            <person name="Zhang R.-G."/>
        </authorList>
    </citation>
    <scope>NUCLEOTIDE SEQUENCE</scope>
    <source>
        <strain evidence="1">AT1</strain>
    </source>
</reference>
<dbReference type="Proteomes" id="UP001062846">
    <property type="component" value="Chromosome 5"/>
</dbReference>
<sequence>MLLQSVHLFLSLQNILHQLMIFLVSMYVGNVGFCFVFILYRGILVPLKTIWLLNQSAVFDLGEKFMVLRVNTLNSGYYKEQGCISGHKPEGKNCNQKESIDQEIDSTRDGTSKFDYCKFVRLFHDLYPLKDDLHKVKISLFLLARWRIIISKGKTLDATYYCDFNSAGSLFL</sequence>
<protein>
    <submittedName>
        <fullName evidence="1">Uncharacterized protein</fullName>
    </submittedName>
</protein>
<organism evidence="1 2">
    <name type="scientific">Rhododendron molle</name>
    <name type="common">Chinese azalea</name>
    <name type="synonym">Azalea mollis</name>
    <dbReference type="NCBI Taxonomy" id="49168"/>
    <lineage>
        <taxon>Eukaryota</taxon>
        <taxon>Viridiplantae</taxon>
        <taxon>Streptophyta</taxon>
        <taxon>Embryophyta</taxon>
        <taxon>Tracheophyta</taxon>
        <taxon>Spermatophyta</taxon>
        <taxon>Magnoliopsida</taxon>
        <taxon>eudicotyledons</taxon>
        <taxon>Gunneridae</taxon>
        <taxon>Pentapetalae</taxon>
        <taxon>asterids</taxon>
        <taxon>Ericales</taxon>
        <taxon>Ericaceae</taxon>
        <taxon>Ericoideae</taxon>
        <taxon>Rhodoreae</taxon>
        <taxon>Rhododendron</taxon>
    </lineage>
</organism>
<evidence type="ECO:0000313" key="1">
    <source>
        <dbReference type="EMBL" id="KAI8557234.1"/>
    </source>
</evidence>
<accession>A0ACC0NW97</accession>
<gene>
    <name evidence="1" type="ORF">RHMOL_Rhmol05G0320400</name>
</gene>
<evidence type="ECO:0000313" key="2">
    <source>
        <dbReference type="Proteomes" id="UP001062846"/>
    </source>
</evidence>
<comment type="caution">
    <text evidence="1">The sequence shown here is derived from an EMBL/GenBank/DDBJ whole genome shotgun (WGS) entry which is preliminary data.</text>
</comment>
<proteinExistence type="predicted"/>
<name>A0ACC0NW97_RHOML</name>